<dbReference type="PANTHER" id="PTHR33371:SF16">
    <property type="entry name" value="MCE-FAMILY PROTEIN MCE3F"/>
    <property type="match status" value="1"/>
</dbReference>
<dbReference type="GO" id="GO:0005576">
    <property type="term" value="C:extracellular region"/>
    <property type="evidence" value="ECO:0007669"/>
    <property type="project" value="TreeGrafter"/>
</dbReference>
<protein>
    <submittedName>
        <fullName evidence="4">ABC transporter substrate-binding protein</fullName>
    </submittedName>
</protein>
<name>A0A8H9J210_9PSEU</name>
<dbReference type="OrthoDB" id="4741753at2"/>
<accession>A0A8H9J210</accession>
<dbReference type="PANTHER" id="PTHR33371">
    <property type="entry name" value="INTERMEMBRANE PHOSPHOLIPID TRANSPORT SYSTEM BINDING PROTEIN MLAD-RELATED"/>
    <property type="match status" value="1"/>
</dbReference>
<evidence type="ECO:0000313" key="5">
    <source>
        <dbReference type="Proteomes" id="UP000658656"/>
    </source>
</evidence>
<feature type="region of interest" description="Disordered" evidence="1">
    <location>
        <begin position="353"/>
        <end position="373"/>
    </location>
</feature>
<organism evidence="4 5">
    <name type="scientific">Amycolatopsis bartoniae</name>
    <dbReference type="NCBI Taxonomy" id="941986"/>
    <lineage>
        <taxon>Bacteria</taxon>
        <taxon>Bacillati</taxon>
        <taxon>Actinomycetota</taxon>
        <taxon>Actinomycetes</taxon>
        <taxon>Pseudonocardiales</taxon>
        <taxon>Pseudonocardiaceae</taxon>
        <taxon>Amycolatopsis</taxon>
    </lineage>
</organism>
<dbReference type="AlphaFoldDB" id="A0A8H9J210"/>
<gene>
    <name evidence="4" type="ORF">GCM10017566_71880</name>
</gene>
<dbReference type="InterPro" id="IPR052336">
    <property type="entry name" value="MlaD_Phospholipid_Transporter"/>
</dbReference>
<dbReference type="Proteomes" id="UP000658656">
    <property type="component" value="Unassembled WGS sequence"/>
</dbReference>
<reference evidence="4" key="2">
    <citation type="submission" date="2020-09" db="EMBL/GenBank/DDBJ databases">
        <authorList>
            <person name="Sun Q."/>
            <person name="Zhou Y."/>
        </authorList>
    </citation>
    <scope>NUCLEOTIDE SEQUENCE</scope>
    <source>
        <strain evidence="4">CGMCC 4.7679</strain>
    </source>
</reference>
<evidence type="ECO:0000259" key="2">
    <source>
        <dbReference type="Pfam" id="PF02470"/>
    </source>
</evidence>
<dbReference type="Pfam" id="PF02470">
    <property type="entry name" value="MlaD"/>
    <property type="match status" value="1"/>
</dbReference>
<evidence type="ECO:0000256" key="1">
    <source>
        <dbReference type="SAM" id="MobiDB-lite"/>
    </source>
</evidence>
<reference evidence="4" key="1">
    <citation type="journal article" date="2014" name="Int. J. Syst. Evol. Microbiol.">
        <title>Complete genome sequence of Corynebacterium casei LMG S-19264T (=DSM 44701T), isolated from a smear-ripened cheese.</title>
        <authorList>
            <consortium name="US DOE Joint Genome Institute (JGI-PGF)"/>
            <person name="Walter F."/>
            <person name="Albersmeier A."/>
            <person name="Kalinowski J."/>
            <person name="Ruckert C."/>
        </authorList>
    </citation>
    <scope>NUCLEOTIDE SEQUENCE</scope>
    <source>
        <strain evidence="4">CGMCC 4.7679</strain>
    </source>
</reference>
<keyword evidence="5" id="KW-1185">Reference proteome</keyword>
<feature type="domain" description="Mce/MlaD" evidence="2">
    <location>
        <begin position="39"/>
        <end position="114"/>
    </location>
</feature>
<dbReference type="EMBL" id="BNAV01000021">
    <property type="protein sequence ID" value="GHF87648.1"/>
    <property type="molecule type" value="Genomic_DNA"/>
</dbReference>
<feature type="domain" description="Mammalian cell entry C-terminal" evidence="3">
    <location>
        <begin position="121"/>
        <end position="308"/>
    </location>
</feature>
<dbReference type="NCBIfam" id="TIGR00996">
    <property type="entry name" value="Mtu_fam_mce"/>
    <property type="match status" value="1"/>
</dbReference>
<evidence type="ECO:0000313" key="4">
    <source>
        <dbReference type="EMBL" id="GHF87648.1"/>
    </source>
</evidence>
<proteinExistence type="predicted"/>
<dbReference type="InterPro" id="IPR024516">
    <property type="entry name" value="Mce_C"/>
</dbReference>
<sequence length="419" mass="43770">MLVRRTKIQLIAFLVISVVAVVYALIRFAGLGQVFGQHGYTVKLELNQSGGIFTGAEVTYRGYDIGRVGQLRLTASGLEADLNIDPDTPSVPADLQAVIADRSAVGEQFVDLRPTGTTGPVLKAGSVIPAAKTQTPIGTEQVINDLDGLARSVPTDALRTVVDESYNAFNGTGTDLQVLLDTLRDFTKSAQDNLPQTVQLLGAGGKVLDTQNAEASNMAEFSKNLNELSATLKSSDGDLRKLIDVTPGAAQSLNQLITDTGPGLGALVANLLTTSNVLLTRQDGIEQLMVSYPALAAASYSVVPGDGTAHLGLALNLFNPPSCTKGYQDPSQYRTGGDTTEREPDWNAYCAEPTGSPIDVRGAQNAPYNGVPVAPNQQQLAASADRPQQQLAELAGTPGVTGSPAVTITSLSSLLGLPG</sequence>
<dbReference type="RefSeq" id="WP_145933202.1">
    <property type="nucleotide sequence ID" value="NZ_BNAV01000021.1"/>
</dbReference>
<dbReference type="InterPro" id="IPR003399">
    <property type="entry name" value="Mce/MlaD"/>
</dbReference>
<comment type="caution">
    <text evidence="4">The sequence shown here is derived from an EMBL/GenBank/DDBJ whole genome shotgun (WGS) entry which is preliminary data.</text>
</comment>
<dbReference type="InterPro" id="IPR005693">
    <property type="entry name" value="Mce"/>
</dbReference>
<evidence type="ECO:0000259" key="3">
    <source>
        <dbReference type="Pfam" id="PF11887"/>
    </source>
</evidence>
<dbReference type="Pfam" id="PF11887">
    <property type="entry name" value="Mce4_CUP1"/>
    <property type="match status" value="1"/>
</dbReference>